<gene>
    <name evidence="1" type="ORF">PECUL_23A042684</name>
</gene>
<organism evidence="1 2">
    <name type="scientific">Pelobates cultripes</name>
    <name type="common">Western spadefoot toad</name>
    <dbReference type="NCBI Taxonomy" id="61616"/>
    <lineage>
        <taxon>Eukaryota</taxon>
        <taxon>Metazoa</taxon>
        <taxon>Chordata</taxon>
        <taxon>Craniata</taxon>
        <taxon>Vertebrata</taxon>
        <taxon>Euteleostomi</taxon>
        <taxon>Amphibia</taxon>
        <taxon>Batrachia</taxon>
        <taxon>Anura</taxon>
        <taxon>Pelobatoidea</taxon>
        <taxon>Pelobatidae</taxon>
        <taxon>Pelobates</taxon>
    </lineage>
</organism>
<protein>
    <submittedName>
        <fullName evidence="1">Uncharacterized protein</fullName>
    </submittedName>
</protein>
<proteinExistence type="predicted"/>
<dbReference type="EMBL" id="OW240917">
    <property type="protein sequence ID" value="CAH2302946.1"/>
    <property type="molecule type" value="Genomic_DNA"/>
</dbReference>
<accession>A0AAD1SM85</accession>
<keyword evidence="2" id="KW-1185">Reference proteome</keyword>
<dbReference type="Proteomes" id="UP001295444">
    <property type="component" value="Chromosome 06"/>
</dbReference>
<reference evidence="1" key="1">
    <citation type="submission" date="2022-03" db="EMBL/GenBank/DDBJ databases">
        <authorList>
            <person name="Alioto T."/>
            <person name="Alioto T."/>
            <person name="Gomez Garrido J."/>
        </authorList>
    </citation>
    <scope>NUCLEOTIDE SEQUENCE</scope>
</reference>
<dbReference type="AlphaFoldDB" id="A0AAD1SM85"/>
<sequence length="81" mass="8835">MKGLATFVGAQFTQDSRLPVTSGNILKDGSCLLELHKDNYSGSVSANGLKHYIWISKSTQSGPRLYQEDRSLNSSAKPFSV</sequence>
<evidence type="ECO:0000313" key="2">
    <source>
        <dbReference type="Proteomes" id="UP001295444"/>
    </source>
</evidence>
<evidence type="ECO:0000313" key="1">
    <source>
        <dbReference type="EMBL" id="CAH2302946.1"/>
    </source>
</evidence>
<name>A0AAD1SM85_PELCU</name>